<dbReference type="STRING" id="631454.N177_3988"/>
<evidence type="ECO:0000313" key="3">
    <source>
        <dbReference type="Proteomes" id="UP000017819"/>
    </source>
</evidence>
<feature type="transmembrane region" description="Helical" evidence="1">
    <location>
        <begin position="81"/>
        <end position="103"/>
    </location>
</feature>
<name>V4R9H5_9HYPH</name>
<comment type="caution">
    <text evidence="2">The sequence shown here is derived from an EMBL/GenBank/DDBJ whole genome shotgun (WGS) entry which is preliminary data.</text>
</comment>
<keyword evidence="3" id="KW-1185">Reference proteome</keyword>
<evidence type="ECO:0000256" key="1">
    <source>
        <dbReference type="SAM" id="Phobius"/>
    </source>
</evidence>
<keyword evidence="1" id="KW-0472">Membrane</keyword>
<dbReference type="AlphaFoldDB" id="V4R9H5"/>
<protein>
    <submittedName>
        <fullName evidence="2">Uncharacterized protein</fullName>
    </submittedName>
</protein>
<organism evidence="2 3">
    <name type="scientific">Lutibaculum baratangense AMV1</name>
    <dbReference type="NCBI Taxonomy" id="631454"/>
    <lineage>
        <taxon>Bacteria</taxon>
        <taxon>Pseudomonadati</taxon>
        <taxon>Pseudomonadota</taxon>
        <taxon>Alphaproteobacteria</taxon>
        <taxon>Hyphomicrobiales</taxon>
        <taxon>Tepidamorphaceae</taxon>
        <taxon>Lutibaculum</taxon>
    </lineage>
</organism>
<keyword evidence="1" id="KW-0812">Transmembrane</keyword>
<keyword evidence="1" id="KW-1133">Transmembrane helix</keyword>
<reference evidence="2 3" key="1">
    <citation type="journal article" date="2014" name="Genome Announc.">
        <title>Draft Genome Sequence of Lutibaculum baratangense Strain AMV1T, Isolated from a Mud Volcano in Andamans, India.</title>
        <authorList>
            <person name="Singh A."/>
            <person name="Sreenivas A."/>
            <person name="Sathyanarayana Reddy G."/>
            <person name="Pinnaka A.K."/>
            <person name="Shivaji S."/>
        </authorList>
    </citation>
    <scope>NUCLEOTIDE SEQUENCE [LARGE SCALE GENOMIC DNA]</scope>
    <source>
        <strain evidence="2 3">AMV1</strain>
    </source>
</reference>
<proteinExistence type="predicted"/>
<sequence length="121" mass="13018">MWLLLAGSIAALAAAAFYTFNDGNGIAFTGGTYLVLVSTALLLAGAMILTQYRDMPGWFSGTLGLLILLDILGTAAAAYFLLAWVLLGLMGFCLLAWLLHLFADPARYRVLESRAIERKTA</sequence>
<gene>
    <name evidence="2" type="ORF">N177_3988</name>
</gene>
<dbReference type="eggNOG" id="ENOG5031B2W">
    <property type="taxonomic scope" value="Bacteria"/>
</dbReference>
<dbReference type="Proteomes" id="UP000017819">
    <property type="component" value="Unassembled WGS sequence"/>
</dbReference>
<evidence type="ECO:0000313" key="2">
    <source>
        <dbReference type="EMBL" id="ESR22851.1"/>
    </source>
</evidence>
<dbReference type="EMBL" id="AWXZ01000040">
    <property type="protein sequence ID" value="ESR22851.1"/>
    <property type="molecule type" value="Genomic_DNA"/>
</dbReference>
<feature type="transmembrane region" description="Helical" evidence="1">
    <location>
        <begin position="56"/>
        <end position="75"/>
    </location>
</feature>
<accession>V4R9H5</accession>
<feature type="transmembrane region" description="Helical" evidence="1">
    <location>
        <begin position="25"/>
        <end position="49"/>
    </location>
</feature>